<dbReference type="Gene3D" id="3.40.50.80">
    <property type="entry name" value="Nucleotide-binding domain of ferredoxin-NADP reductase (FNR) module"/>
    <property type="match status" value="1"/>
</dbReference>
<dbReference type="InterPro" id="IPR039261">
    <property type="entry name" value="FNR_nucleotide-bd"/>
</dbReference>
<accession>A0A059XUC9</accession>
<dbReference type="OrthoDB" id="9796486at2"/>
<dbReference type="GO" id="GO:0050660">
    <property type="term" value="F:flavin adenine dinucleotide binding"/>
    <property type="evidence" value="ECO:0007669"/>
    <property type="project" value="InterPro"/>
</dbReference>
<dbReference type="InterPro" id="IPR017927">
    <property type="entry name" value="FAD-bd_FR_type"/>
</dbReference>
<dbReference type="GO" id="GO:0006221">
    <property type="term" value="P:pyrimidine nucleotide biosynthetic process"/>
    <property type="evidence" value="ECO:0007669"/>
    <property type="project" value="InterPro"/>
</dbReference>
<evidence type="ECO:0000313" key="3">
    <source>
        <dbReference type="Proteomes" id="UP000027059"/>
    </source>
</evidence>
<protein>
    <submittedName>
        <fullName evidence="2">Oxidoreductase</fullName>
    </submittedName>
</protein>
<organism evidence="2 3">
    <name type="scientific">Leptospirillum ferriphilum YSK</name>
    <dbReference type="NCBI Taxonomy" id="1441628"/>
    <lineage>
        <taxon>Bacteria</taxon>
        <taxon>Pseudomonadati</taxon>
        <taxon>Nitrospirota</taxon>
        <taxon>Nitrospiria</taxon>
        <taxon>Nitrospirales</taxon>
        <taxon>Nitrospiraceae</taxon>
        <taxon>Leptospirillum</taxon>
    </lineage>
</organism>
<feature type="domain" description="FAD-binding FR-type" evidence="1">
    <location>
        <begin position="4"/>
        <end position="113"/>
    </location>
</feature>
<proteinExistence type="predicted"/>
<dbReference type="InterPro" id="IPR008333">
    <property type="entry name" value="Cbr1-like_FAD-bd_dom"/>
</dbReference>
<keyword evidence="3" id="KW-1185">Reference proteome</keyword>
<dbReference type="PANTHER" id="PTHR47354:SF5">
    <property type="entry name" value="PROTEIN RFBI"/>
    <property type="match status" value="1"/>
</dbReference>
<dbReference type="Gene3D" id="2.40.30.10">
    <property type="entry name" value="Translation factors"/>
    <property type="match status" value="1"/>
</dbReference>
<dbReference type="PROSITE" id="PS51384">
    <property type="entry name" value="FAD_FR"/>
    <property type="match status" value="1"/>
</dbReference>
<dbReference type="InterPro" id="IPR001709">
    <property type="entry name" value="Flavoprot_Pyr_Nucl_cyt_Rdtase"/>
</dbReference>
<dbReference type="EMBL" id="CP007243">
    <property type="protein sequence ID" value="AIA30680.1"/>
    <property type="molecule type" value="Genomic_DNA"/>
</dbReference>
<gene>
    <name evidence="2" type="ORF">Y981_07700</name>
</gene>
<dbReference type="GO" id="GO:0016491">
    <property type="term" value="F:oxidoreductase activity"/>
    <property type="evidence" value="ECO:0007669"/>
    <property type="project" value="InterPro"/>
</dbReference>
<dbReference type="RefSeq" id="WP_038505501.1">
    <property type="nucleotide sequence ID" value="NZ_CP007243.1"/>
</dbReference>
<dbReference type="GO" id="GO:0051537">
    <property type="term" value="F:2 iron, 2 sulfur cluster binding"/>
    <property type="evidence" value="ECO:0007669"/>
    <property type="project" value="InterPro"/>
</dbReference>
<dbReference type="InterPro" id="IPR001433">
    <property type="entry name" value="OxRdtase_FAD/NAD-bd"/>
</dbReference>
<dbReference type="PANTHER" id="PTHR47354">
    <property type="entry name" value="NADH OXIDOREDUCTASE HCR"/>
    <property type="match status" value="1"/>
</dbReference>
<dbReference type="SUPFAM" id="SSF63380">
    <property type="entry name" value="Riboflavin synthase domain-like"/>
    <property type="match status" value="1"/>
</dbReference>
<dbReference type="InterPro" id="IPR017938">
    <property type="entry name" value="Riboflavin_synthase-like_b-brl"/>
</dbReference>
<name>A0A059XUC9_9BACT</name>
<dbReference type="PRINTS" id="PR00406">
    <property type="entry name" value="CYTB5RDTASE"/>
</dbReference>
<dbReference type="HOGENOM" id="CLU_003827_7_3_0"/>
<evidence type="ECO:0000313" key="2">
    <source>
        <dbReference type="EMBL" id="AIA30680.1"/>
    </source>
</evidence>
<dbReference type="Pfam" id="PF00175">
    <property type="entry name" value="NAD_binding_1"/>
    <property type="match status" value="1"/>
</dbReference>
<dbReference type="KEGG" id="lfp:Y981_07700"/>
<dbReference type="InterPro" id="IPR012165">
    <property type="entry name" value="Cyt_c3_hydrogenase_gsu"/>
</dbReference>
<sequence length="257" mass="28507">MAAREVLPTTLMDIIQETPRVCTFRLALPEKSPFSFQAGQFVMASIPGFLNTKGRPVRRAYSVASSPKDLEKGFLELTITRVGEGGFFSNRIHECRPGDTIHIDGPYGSFVLRSADETPPQRYLFVASGSGIAPLRGMIRTILMEGRKVPVSLYYGYRNASDFIFEKELTDYALGRPDFELVTALSRGEGTVIEPAGGLPNVRKGLQGRITRLLPELIPKADGSEVYICGPPEMVGQSEAFFRDAGYPEERVHKEQW</sequence>
<reference evidence="2 3" key="2">
    <citation type="journal article" date="2015" name="Biomed. Res. Int.">
        <title>Effects of Arsenite Resistance on the Growth and Functional Gene Expression of Leptospirillum ferriphilum and Acidithiobacillus thiooxidans in Pure Culture and Coculture.</title>
        <authorList>
            <person name="Jiang H."/>
            <person name="Liang Y."/>
            <person name="Yin H."/>
            <person name="Xiao Y."/>
            <person name="Guo X."/>
            <person name="Xu Y."/>
            <person name="Hu Q."/>
            <person name="Liu H."/>
            <person name="Liu X."/>
        </authorList>
    </citation>
    <scope>NUCLEOTIDE SEQUENCE [LARGE SCALE GENOMIC DNA]</scope>
    <source>
        <strain evidence="2 3">YSK</strain>
    </source>
</reference>
<dbReference type="Proteomes" id="UP000027059">
    <property type="component" value="Chromosome"/>
</dbReference>
<dbReference type="Pfam" id="PF00970">
    <property type="entry name" value="FAD_binding_6"/>
    <property type="match status" value="1"/>
</dbReference>
<reference evidence="3" key="1">
    <citation type="submission" date="2014-02" db="EMBL/GenBank/DDBJ databases">
        <title>Complete genome sequence and comparative genomic analysis of the nitrogen-fixing bacterium Leptospirillum ferriphilum YSK.</title>
        <authorList>
            <person name="Guo X."/>
            <person name="Yin H."/>
            <person name="Liang Y."/>
            <person name="Hu Q."/>
            <person name="Ma L."/>
            <person name="Xiao Y."/>
            <person name="Zhang X."/>
            <person name="Qiu G."/>
            <person name="Liu X."/>
        </authorList>
    </citation>
    <scope>NUCLEOTIDE SEQUENCE [LARGE SCALE GENOMIC DNA]</scope>
    <source>
        <strain evidence="3">YSK</strain>
    </source>
</reference>
<dbReference type="SUPFAM" id="SSF52343">
    <property type="entry name" value="Ferredoxin reductase-like, C-terminal NADP-linked domain"/>
    <property type="match status" value="1"/>
</dbReference>
<dbReference type="AlphaFoldDB" id="A0A059XUC9"/>
<dbReference type="CDD" id="cd06217">
    <property type="entry name" value="FNR_iron_sulfur_binding_3"/>
    <property type="match status" value="1"/>
</dbReference>
<dbReference type="InterPro" id="IPR050415">
    <property type="entry name" value="MRET"/>
</dbReference>
<dbReference type="PIRSF" id="PIRSF006816">
    <property type="entry name" value="Cyc3_hyd_g"/>
    <property type="match status" value="1"/>
</dbReference>
<evidence type="ECO:0000259" key="1">
    <source>
        <dbReference type="PROSITE" id="PS51384"/>
    </source>
</evidence>
<dbReference type="PRINTS" id="PR00371">
    <property type="entry name" value="FPNCR"/>
</dbReference>